<feature type="domain" description="Flagellar basal-body/hook protein C-terminal" evidence="8">
    <location>
        <begin position="93"/>
        <end position="137"/>
    </location>
</feature>
<dbReference type="Pfam" id="PF00460">
    <property type="entry name" value="Flg_bb_rod"/>
    <property type="match status" value="1"/>
</dbReference>
<dbReference type="PROSITE" id="PS00588">
    <property type="entry name" value="FLAGELLA_BB_ROD"/>
    <property type="match status" value="1"/>
</dbReference>
<evidence type="ECO:0000259" key="7">
    <source>
        <dbReference type="Pfam" id="PF00460"/>
    </source>
</evidence>
<dbReference type="InterPro" id="IPR019776">
    <property type="entry name" value="Flagellar_basal_body_rod_CS"/>
</dbReference>
<evidence type="ECO:0000256" key="3">
    <source>
        <dbReference type="ARBA" id="ARBA00017941"/>
    </source>
</evidence>
<reference evidence="9" key="1">
    <citation type="submission" date="2021-11" db="EMBL/GenBank/DDBJ databases">
        <authorList>
            <person name="Rodrigo-Torres L."/>
            <person name="Arahal R. D."/>
            <person name="Lucena T."/>
        </authorList>
    </citation>
    <scope>NUCLEOTIDE SEQUENCE</scope>
    <source>
        <strain evidence="9">CECT 7928</strain>
    </source>
</reference>
<keyword evidence="9" id="KW-0282">Flagellum</keyword>
<comment type="subcellular location">
    <subcellularLocation>
        <location evidence="1 6">Bacterial flagellum basal body</location>
    </subcellularLocation>
</comment>
<dbReference type="EMBL" id="CAKLDM010000002">
    <property type="protein sequence ID" value="CAH0540065.1"/>
    <property type="molecule type" value="Genomic_DNA"/>
</dbReference>
<dbReference type="Pfam" id="PF06429">
    <property type="entry name" value="Flg_bbr_C"/>
    <property type="match status" value="1"/>
</dbReference>
<dbReference type="Proteomes" id="UP000838748">
    <property type="component" value="Unassembled WGS sequence"/>
</dbReference>
<keyword evidence="9" id="KW-0969">Cilium</keyword>
<dbReference type="InterPro" id="IPR010930">
    <property type="entry name" value="Flg_bb/hook_C_dom"/>
</dbReference>
<evidence type="ECO:0000259" key="8">
    <source>
        <dbReference type="Pfam" id="PF06429"/>
    </source>
</evidence>
<evidence type="ECO:0000256" key="6">
    <source>
        <dbReference type="RuleBase" id="RU362062"/>
    </source>
</evidence>
<keyword evidence="10" id="KW-1185">Reference proteome</keyword>
<evidence type="ECO:0000313" key="9">
    <source>
        <dbReference type="EMBL" id="CAH0540065.1"/>
    </source>
</evidence>
<evidence type="ECO:0000256" key="4">
    <source>
        <dbReference type="ARBA" id="ARBA00023143"/>
    </source>
</evidence>
<dbReference type="NCBIfam" id="TIGR01395">
    <property type="entry name" value="FlgC"/>
    <property type="match status" value="1"/>
</dbReference>
<evidence type="ECO:0000256" key="1">
    <source>
        <dbReference type="ARBA" id="ARBA00004117"/>
    </source>
</evidence>
<dbReference type="PANTHER" id="PTHR30435:SF29">
    <property type="entry name" value="FLAGELLAR BASAL-BODY ROD PROTEIN FLGC"/>
    <property type="match status" value="1"/>
</dbReference>
<gene>
    <name evidence="9" type="primary">flgC_1</name>
    <name evidence="9" type="ORF">VMF7928_02598</name>
</gene>
<protein>
    <recommendedName>
        <fullName evidence="3 6">Flagellar basal-body rod protein FlgC</fullName>
    </recommendedName>
</protein>
<organism evidence="9 10">
    <name type="scientific">Vibrio marisflavi CECT 7928</name>
    <dbReference type="NCBI Taxonomy" id="634439"/>
    <lineage>
        <taxon>Bacteria</taxon>
        <taxon>Pseudomonadati</taxon>
        <taxon>Pseudomonadota</taxon>
        <taxon>Gammaproteobacteria</taxon>
        <taxon>Vibrionales</taxon>
        <taxon>Vibrionaceae</taxon>
        <taxon>Vibrio</taxon>
    </lineage>
</organism>
<accession>A0ABN8E6K8</accession>
<dbReference type="InterPro" id="IPR001444">
    <property type="entry name" value="Flag_bb_rod_N"/>
</dbReference>
<comment type="similarity">
    <text evidence="2">Belongs to the flagella basal body rod proteins family.</text>
</comment>
<comment type="caution">
    <text evidence="9">The sequence shown here is derived from an EMBL/GenBank/DDBJ whole genome shotgun (WGS) entry which is preliminary data.</text>
</comment>
<evidence type="ECO:0000313" key="10">
    <source>
        <dbReference type="Proteomes" id="UP000838748"/>
    </source>
</evidence>
<dbReference type="InterPro" id="IPR006299">
    <property type="entry name" value="FlgC"/>
</dbReference>
<dbReference type="RefSeq" id="WP_237362089.1">
    <property type="nucleotide sequence ID" value="NZ_CAKLDM010000002.1"/>
</dbReference>
<name>A0ABN8E6K8_9VIBR</name>
<evidence type="ECO:0000256" key="2">
    <source>
        <dbReference type="ARBA" id="ARBA00009677"/>
    </source>
</evidence>
<feature type="domain" description="Flagellar basal body rod protein N-terminal" evidence="7">
    <location>
        <begin position="11"/>
        <end position="35"/>
    </location>
</feature>
<proteinExistence type="inferred from homology"/>
<keyword evidence="4 6" id="KW-0975">Bacterial flagellum</keyword>
<dbReference type="PANTHER" id="PTHR30435">
    <property type="entry name" value="FLAGELLAR PROTEIN"/>
    <property type="match status" value="1"/>
</dbReference>
<comment type="subunit">
    <text evidence="5 6">The basal body constitutes a major portion of the flagellar organelle and consists of four rings (L,P,S, and M) mounted on a central rod. The rod consists of about 26 subunits of FlgG in the distal portion, and FlgB, FlgC and FlgF are thought to build up the proximal portion of the rod with about 6 subunits each.</text>
</comment>
<sequence length="139" mass="14925">MSLDVIYNIMGSAMNAENIRLNTVASNLANANSVGTTQATTYHAKQAVFSTVYNNSFSPNDFAATVKVAGVINDSQKPLEKLYEPNNPKADKAGYVYSPNVNTAESMANMISASRSYSTDISVLNSVRSMQSKLLTLGD</sequence>
<evidence type="ECO:0000256" key="5">
    <source>
        <dbReference type="ARBA" id="ARBA00025933"/>
    </source>
</evidence>
<keyword evidence="9" id="KW-0966">Cell projection</keyword>